<evidence type="ECO:0000259" key="7">
    <source>
        <dbReference type="Pfam" id="PF20649"/>
    </source>
</evidence>
<sequence>RTMEALIRDEVIGKRETLEEALRGVEEAEATMKTIREGANEIADAMRRVAREIGEPHESVEASTRTLERVMATGETLRGVVKVLKLTSKLRECYGGGDDETRSRDASELSKAAKLLGEVKLTLKSAGRDFDGVDVVDEQMVFIQDCSVAVSREANEALDRGMETASQADVGAALQVHYNLNELSAVVDARVASYTNAAVDAVKDAVDAESVGKTATGASGDGARRGSRGLVAPPSGAEHAWEDALWRRVDVAMETVQENAMAVWHLQRVLAKKRDPLTQTLFLDEVVGKTASTQALCDRFWAVFAKGVSEHLSRTHAAGGFVSRALQKGFPSLIGALEDAVAKCARDADAAKGAPGCTRKDGTTRALVLRACEPIAAAFFAHSSSRLSDAANYCFADGRVIDEASADRFLSRIRAEIDVVAEYDNLLNNACGNASSALKTLADRAKRSIGRSIEASSLTEEATPTQRANAQIAEQLARAHGLMSKVLPSFAPTPKRALEVGLEHIESAVREATRPLFDAVGDWCDARFTQMHNTDYSSTASDGSAKHIIAVTSTLGHVADSHPGLFTAARGPLFAARVALGDRILHSFVVHASLIRDFDQGGKMRLVKECGEIELAVVKTLRLAGAETESMEFKSIKAFKSLVLLPTENIEASPLVRDVSRRALLHHLYSRAPAELTTPANRASLSQTQYASWLLKKASDAEVWRGVKGTLD</sequence>
<dbReference type="Pfam" id="PF20649">
    <property type="entry name" value="COG5_C"/>
    <property type="match status" value="1"/>
</dbReference>
<dbReference type="Pfam" id="PF10392">
    <property type="entry name" value="COG5_N"/>
    <property type="match status" value="1"/>
</dbReference>
<dbReference type="STRING" id="436017.A4S8R5"/>
<proteinExistence type="predicted"/>
<feature type="domain" description="Conserved oligomeric Golgi complex subunit 5 helical" evidence="7">
    <location>
        <begin position="131"/>
        <end position="340"/>
    </location>
</feature>
<keyword evidence="9" id="KW-1185">Reference proteome</keyword>
<evidence type="ECO:0000313" key="8">
    <source>
        <dbReference type="EMBL" id="ABO99966.1"/>
    </source>
</evidence>
<dbReference type="RefSeq" id="XP_001421673.1">
    <property type="nucleotide sequence ID" value="XM_001421636.1"/>
</dbReference>
<keyword evidence="3" id="KW-0333">Golgi apparatus</keyword>
<feature type="domain" description="Conserved oligomeric Golgi complex subunit 5 N-terminal" evidence="6">
    <location>
        <begin position="7"/>
        <end position="90"/>
    </location>
</feature>
<dbReference type="InterPro" id="IPR049176">
    <property type="entry name" value="COG5_N"/>
</dbReference>
<feature type="region of interest" description="Disordered" evidence="5">
    <location>
        <begin position="213"/>
        <end position="235"/>
    </location>
</feature>
<comment type="subcellular location">
    <subcellularLocation>
        <location evidence="1">Golgi apparatus membrane</location>
        <topology evidence="1">Peripheral membrane protein</topology>
    </subcellularLocation>
</comment>
<evidence type="ECO:0000313" key="9">
    <source>
        <dbReference type="Proteomes" id="UP000001568"/>
    </source>
</evidence>
<evidence type="ECO:0000256" key="3">
    <source>
        <dbReference type="ARBA" id="ARBA00023034"/>
    </source>
</evidence>
<dbReference type="eggNOG" id="KOG2211">
    <property type="taxonomic scope" value="Eukaryota"/>
</dbReference>
<dbReference type="PANTHER" id="PTHR13228:SF3">
    <property type="entry name" value="CONSERVED OLIGOMERIC GOLGI COMPLEX SUBUNIT 5"/>
    <property type="match status" value="1"/>
</dbReference>
<feature type="non-terminal residue" evidence="8">
    <location>
        <position position="1"/>
    </location>
</feature>
<name>A4S8R5_OSTLU</name>
<dbReference type="GO" id="GO:0006891">
    <property type="term" value="P:intra-Golgi vesicle-mediated transport"/>
    <property type="evidence" value="ECO:0007669"/>
    <property type="project" value="InterPro"/>
</dbReference>
<keyword evidence="4" id="KW-0472">Membrane</keyword>
<evidence type="ECO:0000256" key="4">
    <source>
        <dbReference type="ARBA" id="ARBA00023136"/>
    </source>
</evidence>
<accession>A4S8R5</accession>
<reference evidence="8 9" key="1">
    <citation type="journal article" date="2007" name="Proc. Natl. Acad. Sci. U.S.A.">
        <title>The tiny eukaryote Ostreococcus provides genomic insights into the paradox of plankton speciation.</title>
        <authorList>
            <person name="Palenik B."/>
            <person name="Grimwood J."/>
            <person name="Aerts A."/>
            <person name="Rouze P."/>
            <person name="Salamov A."/>
            <person name="Putnam N."/>
            <person name="Dupont C."/>
            <person name="Jorgensen R."/>
            <person name="Derelle E."/>
            <person name="Rombauts S."/>
            <person name="Zhou K."/>
            <person name="Otillar R."/>
            <person name="Merchant S.S."/>
            <person name="Podell S."/>
            <person name="Gaasterland T."/>
            <person name="Napoli C."/>
            <person name="Gendler K."/>
            <person name="Manuell A."/>
            <person name="Tai V."/>
            <person name="Vallon O."/>
            <person name="Piganeau G."/>
            <person name="Jancek S."/>
            <person name="Heijde M."/>
            <person name="Jabbari K."/>
            <person name="Bowler C."/>
            <person name="Lohr M."/>
            <person name="Robbens S."/>
            <person name="Werner G."/>
            <person name="Dubchak I."/>
            <person name="Pazour G.J."/>
            <person name="Ren Q."/>
            <person name="Paulsen I."/>
            <person name="Delwiche C."/>
            <person name="Schmutz J."/>
            <person name="Rokhsar D."/>
            <person name="Van de Peer Y."/>
            <person name="Moreau H."/>
            <person name="Grigoriev I.V."/>
        </authorList>
    </citation>
    <scope>NUCLEOTIDE SEQUENCE [LARGE SCALE GENOMIC DNA]</scope>
    <source>
        <strain evidence="8 9">CCE9901</strain>
    </source>
</reference>
<protein>
    <recommendedName>
        <fullName evidence="2">Conserved oligomeric Golgi complex subunit 5</fullName>
    </recommendedName>
</protein>
<dbReference type="AlphaFoldDB" id="A4S8R5"/>
<evidence type="ECO:0000256" key="1">
    <source>
        <dbReference type="ARBA" id="ARBA00004395"/>
    </source>
</evidence>
<dbReference type="GO" id="GO:0000139">
    <property type="term" value="C:Golgi membrane"/>
    <property type="evidence" value="ECO:0007669"/>
    <property type="project" value="UniProtKB-SubCell"/>
</dbReference>
<evidence type="ECO:0000259" key="6">
    <source>
        <dbReference type="Pfam" id="PF10392"/>
    </source>
</evidence>
<dbReference type="InterPro" id="IPR048485">
    <property type="entry name" value="COG5_helical"/>
</dbReference>
<dbReference type="Proteomes" id="UP000001568">
    <property type="component" value="Chromosome 15"/>
</dbReference>
<dbReference type="Gramene" id="ABO99966">
    <property type="protein sequence ID" value="ABO99966"/>
    <property type="gene ID" value="OSTLU_1175"/>
</dbReference>
<dbReference type="KEGG" id="olu:OSTLU_1175"/>
<feature type="non-terminal residue" evidence="8">
    <location>
        <position position="712"/>
    </location>
</feature>
<dbReference type="InterPro" id="IPR019465">
    <property type="entry name" value="Cog5"/>
</dbReference>
<dbReference type="HOGENOM" id="CLU_009839_1_1_1"/>
<dbReference type="OMA" id="MMVEYFE"/>
<evidence type="ECO:0000256" key="2">
    <source>
        <dbReference type="ARBA" id="ARBA00020974"/>
    </source>
</evidence>
<dbReference type="EMBL" id="CP000595">
    <property type="protein sequence ID" value="ABO99966.1"/>
    <property type="molecule type" value="Genomic_DNA"/>
</dbReference>
<dbReference type="PANTHER" id="PTHR13228">
    <property type="entry name" value="CONSERVED OLIGOMERIC GOLGI COMPLEX COMPONENT 5"/>
    <property type="match status" value="1"/>
</dbReference>
<dbReference type="GO" id="GO:0017119">
    <property type="term" value="C:Golgi transport complex"/>
    <property type="evidence" value="ECO:0007669"/>
    <property type="project" value="InterPro"/>
</dbReference>
<evidence type="ECO:0000256" key="5">
    <source>
        <dbReference type="SAM" id="MobiDB-lite"/>
    </source>
</evidence>
<organism evidence="8 9">
    <name type="scientific">Ostreococcus lucimarinus (strain CCE9901)</name>
    <dbReference type="NCBI Taxonomy" id="436017"/>
    <lineage>
        <taxon>Eukaryota</taxon>
        <taxon>Viridiplantae</taxon>
        <taxon>Chlorophyta</taxon>
        <taxon>Mamiellophyceae</taxon>
        <taxon>Mamiellales</taxon>
        <taxon>Bathycoccaceae</taxon>
        <taxon>Ostreococcus</taxon>
    </lineage>
</organism>
<dbReference type="GeneID" id="5005810"/>
<dbReference type="OrthoDB" id="18786at2759"/>
<gene>
    <name evidence="8" type="ORF">OSTLU_1175</name>
</gene>